<dbReference type="PANTHER" id="PTHR15186:SF9">
    <property type="entry name" value="BCL-2_ADENOVIRUS E1B 19KD INTERACTION PROTEIN XR"/>
    <property type="match status" value="1"/>
</dbReference>
<evidence type="ECO:0000256" key="2">
    <source>
        <dbReference type="ARBA" id="ARBA00004325"/>
    </source>
</evidence>
<dbReference type="GO" id="GO:0097345">
    <property type="term" value="P:mitochondrial outer membrane permeabilization"/>
    <property type="evidence" value="ECO:0007669"/>
    <property type="project" value="TreeGrafter"/>
</dbReference>
<comment type="subcellular location">
    <subcellularLocation>
        <location evidence="1">Membrane</location>
        <topology evidence="1">Single-pass membrane protein</topology>
    </subcellularLocation>
    <subcellularLocation>
        <location evidence="2">Mitochondrion membrane</location>
    </subcellularLocation>
</comment>
<reference evidence="11" key="2">
    <citation type="submission" date="2025-09" db="UniProtKB">
        <authorList>
            <consortium name="Ensembl"/>
        </authorList>
    </citation>
    <scope>IDENTIFICATION</scope>
</reference>
<evidence type="ECO:0000256" key="3">
    <source>
        <dbReference type="ARBA" id="ARBA00007710"/>
    </source>
</evidence>
<dbReference type="GO" id="GO:0051607">
    <property type="term" value="P:defense response to virus"/>
    <property type="evidence" value="ECO:0007669"/>
    <property type="project" value="TreeGrafter"/>
</dbReference>
<feature type="transmembrane region" description="Helical" evidence="10">
    <location>
        <begin position="143"/>
        <end position="165"/>
    </location>
</feature>
<comment type="similarity">
    <text evidence="3">Belongs to the NIP3 family.</text>
</comment>
<evidence type="ECO:0000256" key="4">
    <source>
        <dbReference type="ARBA" id="ARBA00022692"/>
    </source>
</evidence>
<sequence length="177" mass="19580">MELQDEDCLNGSWVELNFGSDEECRGSGSGLSEPAYIVPEELERFLMEAQRDSGSIGSTGTPLDGSAHDSGEDVDHMSSDLFEETTVTSQYDGETRHRKRNWEWSSRPENTPPKKLLCHSRKVKCNDISTVEESGDGSISNQLLLFFIPTFLLSHIVAFGLGIIIGKRMTTPSGNSY</sequence>
<dbReference type="GO" id="GO:0042802">
    <property type="term" value="F:identical protein binding"/>
    <property type="evidence" value="ECO:0007669"/>
    <property type="project" value="UniProtKB-ARBA"/>
</dbReference>
<feature type="compositionally biased region" description="Polar residues" evidence="9">
    <location>
        <begin position="52"/>
        <end position="61"/>
    </location>
</feature>
<dbReference type="OMA" id="VCHEILL"/>
<evidence type="ECO:0000313" key="11">
    <source>
        <dbReference type="Ensembl" id="ENSEBUP00000023806.1"/>
    </source>
</evidence>
<evidence type="ECO:0000256" key="10">
    <source>
        <dbReference type="SAM" id="Phobius"/>
    </source>
</evidence>
<organism evidence="11 12">
    <name type="scientific">Eptatretus burgeri</name>
    <name type="common">Inshore hagfish</name>
    <dbReference type="NCBI Taxonomy" id="7764"/>
    <lineage>
        <taxon>Eukaryota</taxon>
        <taxon>Metazoa</taxon>
        <taxon>Chordata</taxon>
        <taxon>Craniata</taxon>
        <taxon>Vertebrata</taxon>
        <taxon>Cyclostomata</taxon>
        <taxon>Myxini</taxon>
        <taxon>Myxiniformes</taxon>
        <taxon>Myxinidae</taxon>
        <taxon>Eptatretinae</taxon>
        <taxon>Eptatretus</taxon>
    </lineage>
</organism>
<evidence type="ECO:0000313" key="12">
    <source>
        <dbReference type="Proteomes" id="UP000694388"/>
    </source>
</evidence>
<keyword evidence="5" id="KW-0053">Apoptosis</keyword>
<dbReference type="PANTHER" id="PTHR15186">
    <property type="entry name" value="RE48077P"/>
    <property type="match status" value="1"/>
</dbReference>
<dbReference type="GO" id="GO:0005783">
    <property type="term" value="C:endoplasmic reticulum"/>
    <property type="evidence" value="ECO:0007669"/>
    <property type="project" value="TreeGrafter"/>
</dbReference>
<dbReference type="Proteomes" id="UP000694388">
    <property type="component" value="Unplaced"/>
</dbReference>
<dbReference type="GO" id="GO:0043065">
    <property type="term" value="P:positive regulation of apoptotic process"/>
    <property type="evidence" value="ECO:0007669"/>
    <property type="project" value="InterPro"/>
</dbReference>
<accession>A0A8C4R2J5</accession>
<dbReference type="Ensembl" id="ENSEBUT00000024382.1">
    <property type="protein sequence ID" value="ENSEBUP00000023806.1"/>
    <property type="gene ID" value="ENSEBUG00000014666.1"/>
</dbReference>
<keyword evidence="7" id="KW-0496">Mitochondrion</keyword>
<evidence type="ECO:0000256" key="6">
    <source>
        <dbReference type="ARBA" id="ARBA00022989"/>
    </source>
</evidence>
<evidence type="ECO:0000256" key="1">
    <source>
        <dbReference type="ARBA" id="ARBA00004167"/>
    </source>
</evidence>
<dbReference type="Pfam" id="PF06553">
    <property type="entry name" value="BNIP3"/>
    <property type="match status" value="1"/>
</dbReference>
<dbReference type="GO" id="GO:0005635">
    <property type="term" value="C:nuclear envelope"/>
    <property type="evidence" value="ECO:0007669"/>
    <property type="project" value="TreeGrafter"/>
</dbReference>
<keyword evidence="6 10" id="KW-1133">Transmembrane helix</keyword>
<dbReference type="AlphaFoldDB" id="A0A8C4R2J5"/>
<dbReference type="GeneTree" id="ENSGT00390000013415"/>
<feature type="region of interest" description="Disordered" evidence="9">
    <location>
        <begin position="51"/>
        <end position="72"/>
    </location>
</feature>
<evidence type="ECO:0008006" key="13">
    <source>
        <dbReference type="Google" id="ProtNLM"/>
    </source>
</evidence>
<protein>
    <recommendedName>
        <fullName evidence="13">BCL2/adenovirus E1B 19 kDa protein-interacting protein 3-like</fullName>
    </recommendedName>
</protein>
<keyword evidence="4 10" id="KW-0812">Transmembrane</keyword>
<evidence type="ECO:0000256" key="7">
    <source>
        <dbReference type="ARBA" id="ARBA00023128"/>
    </source>
</evidence>
<keyword evidence="12" id="KW-1185">Reference proteome</keyword>
<dbReference type="GO" id="GO:0005741">
    <property type="term" value="C:mitochondrial outer membrane"/>
    <property type="evidence" value="ECO:0007669"/>
    <property type="project" value="TreeGrafter"/>
</dbReference>
<keyword evidence="8 10" id="KW-0472">Membrane</keyword>
<proteinExistence type="inferred from homology"/>
<evidence type="ECO:0000256" key="5">
    <source>
        <dbReference type="ARBA" id="ARBA00022703"/>
    </source>
</evidence>
<evidence type="ECO:0000256" key="8">
    <source>
        <dbReference type="ARBA" id="ARBA00023136"/>
    </source>
</evidence>
<evidence type="ECO:0000256" key="9">
    <source>
        <dbReference type="SAM" id="MobiDB-lite"/>
    </source>
</evidence>
<dbReference type="Gene3D" id="6.10.250.1020">
    <property type="match status" value="1"/>
</dbReference>
<name>A0A8C4R2J5_EPTBU</name>
<dbReference type="InterPro" id="IPR010548">
    <property type="entry name" value="BNIP3"/>
</dbReference>
<reference evidence="11" key="1">
    <citation type="submission" date="2025-08" db="UniProtKB">
        <authorList>
            <consortium name="Ensembl"/>
        </authorList>
    </citation>
    <scope>IDENTIFICATION</scope>
</reference>